<keyword evidence="2" id="KW-1185">Reference proteome</keyword>
<reference evidence="1 2" key="1">
    <citation type="submission" date="2016-10" db="EMBL/GenBank/DDBJ databases">
        <authorList>
            <person name="de Groot N.N."/>
        </authorList>
    </citation>
    <scope>NUCLEOTIDE SEQUENCE [LARGE SCALE GENOMIC DNA]</scope>
    <source>
        <strain evidence="1 2">CGMCC 4.6858</strain>
    </source>
</reference>
<dbReference type="OrthoDB" id="3790494at2"/>
<dbReference type="STRING" id="1045774.SAMN05421872_104276"/>
<dbReference type="Proteomes" id="UP000199034">
    <property type="component" value="Unassembled WGS sequence"/>
</dbReference>
<proteinExistence type="predicted"/>
<dbReference type="EMBL" id="FMZM01000004">
    <property type="protein sequence ID" value="SDC87681.1"/>
    <property type="molecule type" value="Genomic_DNA"/>
</dbReference>
<dbReference type="AlphaFoldDB" id="A0A1G6Q616"/>
<gene>
    <name evidence="1" type="ORF">SAMN05421872_104276</name>
</gene>
<sequence length="124" mass="13702">MYGDTEVMRRRAGQLREQAVDLRSLADRVVAQTEAVAWSGRAADSLRERVRDRATHLRRSAARHEAAAESLERHLLEVDRLKELIAESEQQATRLDPDSFAAPPPGHRGWLSTALPGRAGGDGP</sequence>
<organism evidence="1 2">
    <name type="scientific">Nocardioides lianchengensis</name>
    <dbReference type="NCBI Taxonomy" id="1045774"/>
    <lineage>
        <taxon>Bacteria</taxon>
        <taxon>Bacillati</taxon>
        <taxon>Actinomycetota</taxon>
        <taxon>Actinomycetes</taxon>
        <taxon>Propionibacteriales</taxon>
        <taxon>Nocardioidaceae</taxon>
        <taxon>Nocardioides</taxon>
    </lineage>
</organism>
<protein>
    <submittedName>
        <fullName evidence="1">Uncharacterized protein</fullName>
    </submittedName>
</protein>
<evidence type="ECO:0000313" key="1">
    <source>
        <dbReference type="EMBL" id="SDC87681.1"/>
    </source>
</evidence>
<dbReference type="RefSeq" id="WP_090854254.1">
    <property type="nucleotide sequence ID" value="NZ_FMZM01000004.1"/>
</dbReference>
<evidence type="ECO:0000313" key="2">
    <source>
        <dbReference type="Proteomes" id="UP000199034"/>
    </source>
</evidence>
<accession>A0A1G6Q616</accession>
<name>A0A1G6Q616_9ACTN</name>